<gene>
    <name evidence="1" type="primary">orf146</name>
</gene>
<sequence>MDVWNYLIKKHKTIILNDNQIYNYLNKIDFKLITELEDNISLYSYIDDDNNTNSFSNVAIAAYARIEIYKYKTINNNTCFYSDTDSVVLQKPLSDKLIGKEIGKMKLEYEIKRAIFISPKTYILQLYNGNYVSKIKGYSNNLTFEE</sequence>
<accession>Q3T4D2</accession>
<protein>
    <submittedName>
        <fullName evidence="1">Orf146</fullName>
    </submittedName>
</protein>
<dbReference type="EMBL" id="AY863213">
    <property type="protein sequence ID" value="AAW49482.1"/>
    <property type="molecule type" value="Genomic_DNA"/>
</dbReference>
<geneLocation type="mitochondrion" evidence="1"/>
<dbReference type="RefSeq" id="YP_203315.1">
    <property type="nucleotide sequence ID" value="NC_006837.1"/>
</dbReference>
<keyword evidence="1" id="KW-0496">Mitochondrion</keyword>
<dbReference type="GeneID" id="3260071"/>
<dbReference type="SUPFAM" id="SSF56672">
    <property type="entry name" value="DNA/RNA polymerases"/>
    <property type="match status" value="1"/>
</dbReference>
<dbReference type="InterPro" id="IPR023211">
    <property type="entry name" value="DNA_pol_palm_dom_sf"/>
</dbReference>
<reference evidence="1" key="1">
    <citation type="journal article" date="2005" name="Nucleic Acids Res.">
        <title>Comparative mitochondrial genomics in zygomycetes: bacteria-like RNase P RNAs, mobile elements, and a close source of the group I intron invasion in angiosperms.</title>
        <authorList>
            <person name="Seif E."/>
            <person name="Leigh J."/>
            <person name="Liu Y."/>
            <person name="Roewer I."/>
            <person name="Forget L."/>
            <person name="Lang B.F."/>
        </authorList>
    </citation>
    <scope>NUCLEOTIDE SEQUENCE</scope>
    <source>
        <strain evidence="1">18-3</strain>
    </source>
</reference>
<dbReference type="AlphaFoldDB" id="Q3T4D2"/>
<dbReference type="InterPro" id="IPR017964">
    <property type="entry name" value="DNA-dir_DNA_pol_B_CS"/>
</dbReference>
<dbReference type="Gene3D" id="3.90.1600.10">
    <property type="entry name" value="Palm domain of DNA polymerase"/>
    <property type="match status" value="1"/>
</dbReference>
<organism evidence="1">
    <name type="scientific">Zancudomyces culisetae</name>
    <name type="common">Gut fungus</name>
    <name type="synonym">Smittium culisetae</name>
    <dbReference type="NCBI Taxonomy" id="1213189"/>
    <lineage>
        <taxon>Eukaryota</taxon>
        <taxon>Fungi</taxon>
        <taxon>Fungi incertae sedis</taxon>
        <taxon>Zoopagomycota</taxon>
        <taxon>Kickxellomycotina</taxon>
        <taxon>Harpellomycetes</taxon>
        <taxon>Harpellales</taxon>
        <taxon>Legeriomycetaceae</taxon>
        <taxon>Zancudomyces</taxon>
    </lineage>
</organism>
<proteinExistence type="predicted"/>
<evidence type="ECO:0000313" key="1">
    <source>
        <dbReference type="EMBL" id="AAW49482.1"/>
    </source>
</evidence>
<dbReference type="InterPro" id="IPR043502">
    <property type="entry name" value="DNA/RNA_pol_sf"/>
</dbReference>
<name>Q3T4D2_ZANCU</name>
<dbReference type="GO" id="GO:0000166">
    <property type="term" value="F:nucleotide binding"/>
    <property type="evidence" value="ECO:0007669"/>
    <property type="project" value="InterPro"/>
</dbReference>
<dbReference type="PROSITE" id="PS00116">
    <property type="entry name" value="DNA_POLYMERASE_B"/>
    <property type="match status" value="1"/>
</dbReference>
<dbReference type="GO" id="GO:0003676">
    <property type="term" value="F:nucleic acid binding"/>
    <property type="evidence" value="ECO:0007669"/>
    <property type="project" value="InterPro"/>
</dbReference>